<dbReference type="Pfam" id="PF13541">
    <property type="entry name" value="ChlI"/>
    <property type="match status" value="1"/>
</dbReference>
<protein>
    <submittedName>
        <fullName evidence="6">Mg chelatase ChlI</fullName>
    </submittedName>
</protein>
<dbReference type="InterPro" id="IPR045006">
    <property type="entry name" value="CHLI-like"/>
</dbReference>
<dbReference type="Gene3D" id="3.40.50.300">
    <property type="entry name" value="P-loop containing nucleotide triphosphate hydrolases"/>
    <property type="match status" value="1"/>
</dbReference>
<keyword evidence="2" id="KW-0547">Nucleotide-binding</keyword>
<dbReference type="AlphaFoldDB" id="A0A3T0E5L7"/>
<dbReference type="KEGG" id="gak:X907_0114"/>
<dbReference type="Pfam" id="PF13335">
    <property type="entry name" value="Mg_chelatase_C"/>
    <property type="match status" value="1"/>
</dbReference>
<name>A0A3T0E5L7_9PROT</name>
<accession>A0A3T0E5L7</accession>
<dbReference type="SUPFAM" id="SSF54211">
    <property type="entry name" value="Ribosomal protein S5 domain 2-like"/>
    <property type="match status" value="1"/>
</dbReference>
<dbReference type="InterPro" id="IPR027417">
    <property type="entry name" value="P-loop_NTPase"/>
</dbReference>
<dbReference type="Pfam" id="PF01078">
    <property type="entry name" value="Mg_chelatase"/>
    <property type="match status" value="1"/>
</dbReference>
<dbReference type="CDD" id="cd00009">
    <property type="entry name" value="AAA"/>
    <property type="match status" value="1"/>
</dbReference>
<feature type="region of interest" description="Disordered" evidence="4">
    <location>
        <begin position="494"/>
        <end position="523"/>
    </location>
</feature>
<dbReference type="InterPro" id="IPR020568">
    <property type="entry name" value="Ribosomal_Su5_D2-typ_SF"/>
</dbReference>
<dbReference type="InterPro" id="IPR004482">
    <property type="entry name" value="Mg_chelat-rel"/>
</dbReference>
<sequence length="523" mass="55047">MMMSAYTHSASFEGADARLVDVQVQIAGGTPAFTVVGLADKAVAESRERVRAAFAAIGLSLPGQRLIVNLAPADRPKEGAHFDLPIAIGILIAMGVLPPEAGSEYLAMGELGLDGSISPAPGALPAAMLAVEQETGFICAKDSGPEAAWAGGDLAILAPASLIQLINHFKGGQALVRPQPGDLVEGPRFRDMRDVRGQETAKRALEIAMAGGHNILFIGPPGSGKSMLAERAPGLLPPLSARELLEISTVQSVAGLLQRGELSRTRPFRAPHHSASMAAMVGGGTRVRPGEASLAHNGVLFLDELPEFHPQVLDSLRQPLETGEIAVARANARITFPARFQLVAAMNPCRCGWAGADGRACARGKNCAESYQARISGPMMDRIDLQIEVPPVTPADLALPPAQEGTAEIAARVARARGLQEERGGLNARLSGEALDRIAEPDAAGRELLSRAAEAMGLTARSYHRVLRTARTIADLDGVDGVRRIHIAEALSARRNTRSSSTPPVWPTAAEGGEKSLRHSTLR</sequence>
<dbReference type="Proteomes" id="UP000286954">
    <property type="component" value="Chromosome"/>
</dbReference>
<dbReference type="InterPro" id="IPR025158">
    <property type="entry name" value="Mg_chelat-rel_C"/>
</dbReference>
<dbReference type="GO" id="GO:0003677">
    <property type="term" value="F:DNA binding"/>
    <property type="evidence" value="ECO:0007669"/>
    <property type="project" value="InterPro"/>
</dbReference>
<dbReference type="InterPro" id="IPR003593">
    <property type="entry name" value="AAA+_ATPase"/>
</dbReference>
<dbReference type="InterPro" id="IPR000523">
    <property type="entry name" value="Mg_chelatse_chII-like_cat_dom"/>
</dbReference>
<dbReference type="NCBIfam" id="TIGR00368">
    <property type="entry name" value="YifB family Mg chelatase-like AAA ATPase"/>
    <property type="match status" value="1"/>
</dbReference>
<dbReference type="Gene3D" id="3.30.230.10">
    <property type="match status" value="1"/>
</dbReference>
<dbReference type="PRINTS" id="PR01657">
    <property type="entry name" value="MCMFAMILY"/>
</dbReference>
<dbReference type="InterPro" id="IPR014721">
    <property type="entry name" value="Ribsml_uS5_D2-typ_fold_subgr"/>
</dbReference>
<dbReference type="PANTHER" id="PTHR32039:SF7">
    <property type="entry name" value="COMPETENCE PROTEIN COMM"/>
    <property type="match status" value="1"/>
</dbReference>
<reference evidence="6 7" key="1">
    <citation type="submission" date="2016-12" db="EMBL/GenBank/DDBJ databases">
        <title>The genome of dimorphic prosthecate Glycocaulis alkaliphilus 6b-8t, isolated from crude oil dictates its adaptability in petroleum environments.</title>
        <authorList>
            <person name="Wu X.-L."/>
            <person name="Geng S."/>
        </authorList>
    </citation>
    <scope>NUCLEOTIDE SEQUENCE [LARGE SCALE GENOMIC DNA]</scope>
    <source>
        <strain evidence="6 7">6B-8</strain>
    </source>
</reference>
<evidence type="ECO:0000259" key="5">
    <source>
        <dbReference type="SMART" id="SM00382"/>
    </source>
</evidence>
<dbReference type="SUPFAM" id="SSF52540">
    <property type="entry name" value="P-loop containing nucleoside triphosphate hydrolases"/>
    <property type="match status" value="1"/>
</dbReference>
<keyword evidence="7" id="KW-1185">Reference proteome</keyword>
<dbReference type="GO" id="GO:0005524">
    <property type="term" value="F:ATP binding"/>
    <property type="evidence" value="ECO:0007669"/>
    <property type="project" value="UniProtKB-KW"/>
</dbReference>
<dbReference type="EMBL" id="CP018911">
    <property type="protein sequence ID" value="AZU02664.1"/>
    <property type="molecule type" value="Genomic_DNA"/>
</dbReference>
<evidence type="ECO:0000313" key="6">
    <source>
        <dbReference type="EMBL" id="AZU02664.1"/>
    </source>
</evidence>
<evidence type="ECO:0000256" key="2">
    <source>
        <dbReference type="ARBA" id="ARBA00022741"/>
    </source>
</evidence>
<evidence type="ECO:0000256" key="4">
    <source>
        <dbReference type="SAM" id="MobiDB-lite"/>
    </source>
</evidence>
<evidence type="ECO:0000256" key="1">
    <source>
        <dbReference type="ARBA" id="ARBA00006354"/>
    </source>
</evidence>
<evidence type="ECO:0000256" key="3">
    <source>
        <dbReference type="ARBA" id="ARBA00022840"/>
    </source>
</evidence>
<gene>
    <name evidence="6" type="ORF">X907_0114</name>
</gene>
<dbReference type="InterPro" id="IPR001208">
    <property type="entry name" value="MCM_dom"/>
</dbReference>
<dbReference type="SMART" id="SM00382">
    <property type="entry name" value="AAA"/>
    <property type="match status" value="1"/>
</dbReference>
<dbReference type="PANTHER" id="PTHR32039">
    <property type="entry name" value="MAGNESIUM-CHELATASE SUBUNIT CHLI"/>
    <property type="match status" value="1"/>
</dbReference>
<organism evidence="6 7">
    <name type="scientific">Glycocaulis alkaliphilus</name>
    <dbReference type="NCBI Taxonomy" id="1434191"/>
    <lineage>
        <taxon>Bacteria</taxon>
        <taxon>Pseudomonadati</taxon>
        <taxon>Pseudomonadota</taxon>
        <taxon>Alphaproteobacteria</taxon>
        <taxon>Maricaulales</taxon>
        <taxon>Maricaulaceae</taxon>
        <taxon>Glycocaulis</taxon>
    </lineage>
</organism>
<evidence type="ECO:0000313" key="7">
    <source>
        <dbReference type="Proteomes" id="UP000286954"/>
    </source>
</evidence>
<keyword evidence="3" id="KW-0067">ATP-binding</keyword>
<comment type="similarity">
    <text evidence="1">Belongs to the Mg-chelatase subunits D/I family. ComM subfamily.</text>
</comment>
<proteinExistence type="inferred from homology"/>
<feature type="domain" description="AAA+ ATPase" evidence="5">
    <location>
        <begin position="211"/>
        <end position="393"/>
    </location>
</feature>